<dbReference type="PRINTS" id="PR00960">
    <property type="entry name" value="LMBPPROTEIN"/>
</dbReference>
<dbReference type="PANTHER" id="PTHR32463">
    <property type="entry name" value="L-FUCOSE KINASE"/>
    <property type="match status" value="1"/>
</dbReference>
<evidence type="ECO:0000256" key="1">
    <source>
        <dbReference type="ARBA" id="ARBA00022679"/>
    </source>
</evidence>
<evidence type="ECO:0000313" key="8">
    <source>
        <dbReference type="EMBL" id="RVU39617.1"/>
    </source>
</evidence>
<dbReference type="Proteomes" id="UP000287447">
    <property type="component" value="Unassembled WGS sequence"/>
</dbReference>
<sequence>MIIARTPYRVSFFGGGTDYPAWYREHGGAVIGTAIDKYCHVTIRHLPPFFEHKHRIVYSKVETVDAIEQIEHPSVRAVLQYLDIHKGVEIHHDGDLPARTGLGSSSSFTCGMYNAASALLGRMHKPARLADEVTHIEQDLIGENVGDQDQIWAAYGGTNYVDFKPDGSRTVTPLVISAERRRALESHLVLVFTGFARYADQYAKNQIDNIPKRQAQLKNIQQMADEAFNILISPNRDIAEFGRLMGESWRNKREIHETVSTDRVDEIYQAGIDAGAYGGKLLGAGGGGFMLFVVPPERKPTLLSALADLVPVEFKIGAPGSTIVLYEPNGWDTAVNAAP</sequence>
<evidence type="ECO:0000256" key="4">
    <source>
        <dbReference type="ARBA" id="ARBA00022840"/>
    </source>
</evidence>
<dbReference type="InterPro" id="IPR036554">
    <property type="entry name" value="GHMP_kinase_C_sf"/>
</dbReference>
<dbReference type="GO" id="GO:0050201">
    <property type="term" value="F:fucokinase activity"/>
    <property type="evidence" value="ECO:0007669"/>
    <property type="project" value="TreeGrafter"/>
</dbReference>
<dbReference type="Gene3D" id="3.30.230.120">
    <property type="match status" value="1"/>
</dbReference>
<dbReference type="InterPro" id="IPR006204">
    <property type="entry name" value="GHMP_kinase_N_dom"/>
</dbReference>
<dbReference type="Pfam" id="PF00288">
    <property type="entry name" value="GHMP_kinases_N"/>
    <property type="match status" value="1"/>
</dbReference>
<dbReference type="SUPFAM" id="SSF54211">
    <property type="entry name" value="Ribosomal protein S5 domain 2-like"/>
    <property type="match status" value="1"/>
</dbReference>
<dbReference type="PANTHER" id="PTHR32463:SF0">
    <property type="entry name" value="L-FUCOSE KINASE"/>
    <property type="match status" value="1"/>
</dbReference>
<dbReference type="GO" id="GO:0005524">
    <property type="term" value="F:ATP binding"/>
    <property type="evidence" value="ECO:0007669"/>
    <property type="project" value="UniProtKB-KW"/>
</dbReference>
<evidence type="ECO:0000313" key="9">
    <source>
        <dbReference type="Proteomes" id="UP000287447"/>
    </source>
</evidence>
<comment type="caution">
    <text evidence="8">The sequence shown here is derived from an EMBL/GenBank/DDBJ whole genome shotgun (WGS) entry which is preliminary data.</text>
</comment>
<feature type="domain" description="GHMP kinase C-terminal" evidence="7">
    <location>
        <begin position="235"/>
        <end position="306"/>
    </location>
</feature>
<feature type="domain" description="GHMP kinase N-terminal" evidence="6">
    <location>
        <begin position="76"/>
        <end position="157"/>
    </location>
</feature>
<keyword evidence="9" id="KW-1185">Reference proteome</keyword>
<evidence type="ECO:0000259" key="7">
    <source>
        <dbReference type="Pfam" id="PF08544"/>
    </source>
</evidence>
<keyword evidence="3 8" id="KW-0418">Kinase</keyword>
<keyword evidence="2" id="KW-0547">Nucleotide-binding</keyword>
<gene>
    <name evidence="8" type="ORF">EOI86_10440</name>
</gene>
<dbReference type="InterPro" id="IPR020568">
    <property type="entry name" value="Ribosomal_Su5_D2-typ_SF"/>
</dbReference>
<dbReference type="InterPro" id="IPR014606">
    <property type="entry name" value="Heptose_7-P_kinase"/>
</dbReference>
<dbReference type="EMBL" id="SADE01000001">
    <property type="protein sequence ID" value="RVU39617.1"/>
    <property type="molecule type" value="Genomic_DNA"/>
</dbReference>
<keyword evidence="1" id="KW-0808">Transferase</keyword>
<proteinExistence type="inferred from homology"/>
<evidence type="ECO:0000256" key="5">
    <source>
        <dbReference type="ARBA" id="ARBA00038121"/>
    </source>
</evidence>
<dbReference type="OrthoDB" id="9812992at2"/>
<reference evidence="9" key="1">
    <citation type="submission" date="2019-01" db="EMBL/GenBank/DDBJ databases">
        <title>Gri0909 isolated from a small marine red alga.</title>
        <authorList>
            <person name="Kim J."/>
            <person name="Jeong S.E."/>
            <person name="Jeon C.O."/>
        </authorList>
    </citation>
    <scope>NUCLEOTIDE SEQUENCE [LARGE SCALE GENOMIC DNA]</scope>
    <source>
        <strain evidence="9">Gri0909</strain>
    </source>
</reference>
<evidence type="ECO:0000256" key="3">
    <source>
        <dbReference type="ARBA" id="ARBA00022777"/>
    </source>
</evidence>
<dbReference type="RefSeq" id="WP_127764988.1">
    <property type="nucleotide sequence ID" value="NZ_SADE01000001.1"/>
</dbReference>
<dbReference type="InterPro" id="IPR001174">
    <property type="entry name" value="HddA/FKP"/>
</dbReference>
<dbReference type="PIRSF" id="PIRSF036406">
    <property type="entry name" value="Hept_kin"/>
    <property type="match status" value="1"/>
</dbReference>
<dbReference type="AlphaFoldDB" id="A0A3S2VTR2"/>
<accession>A0A3S2VTR2</accession>
<comment type="similarity">
    <text evidence="5">Belongs to the GHMP kinase family.</text>
</comment>
<dbReference type="InterPro" id="IPR052203">
    <property type="entry name" value="GHMP_Kinase-Related"/>
</dbReference>
<dbReference type="GO" id="GO:0042352">
    <property type="term" value="P:GDP-L-fucose salvage"/>
    <property type="evidence" value="ECO:0007669"/>
    <property type="project" value="TreeGrafter"/>
</dbReference>
<protein>
    <submittedName>
        <fullName evidence="8">Kinase</fullName>
    </submittedName>
</protein>
<dbReference type="InterPro" id="IPR013750">
    <property type="entry name" value="GHMP_kinase_C_dom"/>
</dbReference>
<dbReference type="SUPFAM" id="SSF55060">
    <property type="entry name" value="GHMP Kinase, C-terminal domain"/>
    <property type="match status" value="1"/>
</dbReference>
<name>A0A3S2VTR2_9PROT</name>
<dbReference type="Pfam" id="PF08544">
    <property type="entry name" value="GHMP_kinases_C"/>
    <property type="match status" value="1"/>
</dbReference>
<keyword evidence="4" id="KW-0067">ATP-binding</keyword>
<evidence type="ECO:0000259" key="6">
    <source>
        <dbReference type="Pfam" id="PF00288"/>
    </source>
</evidence>
<organism evidence="8 9">
    <name type="scientific">Hwanghaeella grinnelliae</name>
    <dbReference type="NCBI Taxonomy" id="2500179"/>
    <lineage>
        <taxon>Bacteria</taxon>
        <taxon>Pseudomonadati</taxon>
        <taxon>Pseudomonadota</taxon>
        <taxon>Alphaproteobacteria</taxon>
        <taxon>Rhodospirillales</taxon>
        <taxon>Rhodospirillaceae</taxon>
        <taxon>Hwanghaeella</taxon>
    </lineage>
</organism>
<evidence type="ECO:0000256" key="2">
    <source>
        <dbReference type="ARBA" id="ARBA00022741"/>
    </source>
</evidence>